<feature type="region of interest" description="Disordered" evidence="1">
    <location>
        <begin position="122"/>
        <end position="149"/>
    </location>
</feature>
<dbReference type="Proteomes" id="UP000469890">
    <property type="component" value="Unassembled WGS sequence"/>
</dbReference>
<feature type="compositionally biased region" description="Polar residues" evidence="1">
    <location>
        <begin position="69"/>
        <end position="90"/>
    </location>
</feature>
<accession>A0A8H4BU45</accession>
<feature type="region of interest" description="Disordered" evidence="1">
    <location>
        <begin position="44"/>
        <end position="103"/>
    </location>
</feature>
<evidence type="ECO:0000313" key="2">
    <source>
        <dbReference type="EMBL" id="KAF1807613.1"/>
    </source>
</evidence>
<dbReference type="EMBL" id="JAAECE010000001">
    <property type="protein sequence ID" value="KAF1807613.1"/>
    <property type="molecule type" value="Genomic_DNA"/>
</dbReference>
<name>A0A8H4BU45_MUCCL</name>
<evidence type="ECO:0000313" key="3">
    <source>
        <dbReference type="Proteomes" id="UP000469890"/>
    </source>
</evidence>
<sequence length="162" mass="18230">MLPRRQMSPSVQKSDLHQPKAKNQPQGQLAALLHGKLDYDDLFVSQGGPSSSSSNSNVAASLFPDDLRSNSAPPTQLLNSRRGNNMNDVSSMDPAEQLKYTQDVNHQPWQLWQNNEEDYIQQDPRSASNGFNAYTGRHTPTKQQEDTLASRRQRNLVDLIQQ</sequence>
<feature type="compositionally biased region" description="Low complexity" evidence="1">
    <location>
        <begin position="44"/>
        <end position="61"/>
    </location>
</feature>
<proteinExistence type="predicted"/>
<dbReference type="AlphaFoldDB" id="A0A8H4BU45"/>
<protein>
    <submittedName>
        <fullName evidence="2">Uncharacterized protein</fullName>
    </submittedName>
</protein>
<organism evidence="2 3">
    <name type="scientific">Mucor circinelloides f. lusitanicus</name>
    <name type="common">Mucor racemosus var. lusitanicus</name>
    <dbReference type="NCBI Taxonomy" id="29924"/>
    <lineage>
        <taxon>Eukaryota</taxon>
        <taxon>Fungi</taxon>
        <taxon>Fungi incertae sedis</taxon>
        <taxon>Mucoromycota</taxon>
        <taxon>Mucoromycotina</taxon>
        <taxon>Mucoromycetes</taxon>
        <taxon>Mucorales</taxon>
        <taxon>Mucorineae</taxon>
        <taxon>Mucoraceae</taxon>
        <taxon>Mucor</taxon>
    </lineage>
</organism>
<feature type="region of interest" description="Disordered" evidence="1">
    <location>
        <begin position="1"/>
        <end position="32"/>
    </location>
</feature>
<comment type="caution">
    <text evidence="2">The sequence shown here is derived from an EMBL/GenBank/DDBJ whole genome shotgun (WGS) entry which is preliminary data.</text>
</comment>
<reference evidence="2 3" key="1">
    <citation type="submission" date="2019-09" db="EMBL/GenBank/DDBJ databases">
        <authorList>
            <consortium name="DOE Joint Genome Institute"/>
            <person name="Mondo S.J."/>
            <person name="Navarro-Mendoza M.I."/>
            <person name="Perez-Arques C."/>
            <person name="Panchal S."/>
            <person name="Nicolas F.E."/>
            <person name="Ganguly P."/>
            <person name="Pangilinan J."/>
            <person name="Grigoriev I."/>
            <person name="Heitman J."/>
            <person name="Sanya K."/>
            <person name="Garre V."/>
        </authorList>
    </citation>
    <scope>NUCLEOTIDE SEQUENCE [LARGE SCALE GENOMIC DNA]</scope>
    <source>
        <strain evidence="2 3">MU402</strain>
    </source>
</reference>
<feature type="non-terminal residue" evidence="2">
    <location>
        <position position="1"/>
    </location>
</feature>
<feature type="compositionally biased region" description="Polar residues" evidence="1">
    <location>
        <begin position="123"/>
        <end position="132"/>
    </location>
</feature>
<evidence type="ECO:0000256" key="1">
    <source>
        <dbReference type="SAM" id="MobiDB-lite"/>
    </source>
</evidence>
<gene>
    <name evidence="2" type="ORF">FB192DRAFT_1296578</name>
</gene>